<dbReference type="EMBL" id="ML769492">
    <property type="protein sequence ID" value="KAE9397777.1"/>
    <property type="molecule type" value="Genomic_DNA"/>
</dbReference>
<organism evidence="1 2">
    <name type="scientific">Gymnopus androsaceus JB14</name>
    <dbReference type="NCBI Taxonomy" id="1447944"/>
    <lineage>
        <taxon>Eukaryota</taxon>
        <taxon>Fungi</taxon>
        <taxon>Dikarya</taxon>
        <taxon>Basidiomycota</taxon>
        <taxon>Agaricomycotina</taxon>
        <taxon>Agaricomycetes</taxon>
        <taxon>Agaricomycetidae</taxon>
        <taxon>Agaricales</taxon>
        <taxon>Marasmiineae</taxon>
        <taxon>Omphalotaceae</taxon>
        <taxon>Gymnopus</taxon>
    </lineage>
</organism>
<evidence type="ECO:0000313" key="2">
    <source>
        <dbReference type="Proteomes" id="UP000799118"/>
    </source>
</evidence>
<accession>A0A6A4HL58</accession>
<name>A0A6A4HL58_9AGAR</name>
<dbReference type="AlphaFoldDB" id="A0A6A4HL58"/>
<reference evidence="1" key="1">
    <citation type="journal article" date="2019" name="Environ. Microbiol.">
        <title>Fungal ecological strategies reflected in gene transcription - a case study of two litter decomposers.</title>
        <authorList>
            <person name="Barbi F."/>
            <person name="Kohler A."/>
            <person name="Barry K."/>
            <person name="Baskaran P."/>
            <person name="Daum C."/>
            <person name="Fauchery L."/>
            <person name="Ihrmark K."/>
            <person name="Kuo A."/>
            <person name="LaButti K."/>
            <person name="Lipzen A."/>
            <person name="Morin E."/>
            <person name="Grigoriev I.V."/>
            <person name="Henrissat B."/>
            <person name="Lindahl B."/>
            <person name="Martin F."/>
        </authorList>
    </citation>
    <scope>NUCLEOTIDE SEQUENCE</scope>
    <source>
        <strain evidence="1">JB14</strain>
    </source>
</reference>
<dbReference type="Proteomes" id="UP000799118">
    <property type="component" value="Unassembled WGS sequence"/>
</dbReference>
<proteinExistence type="predicted"/>
<protein>
    <submittedName>
        <fullName evidence="1">Uncharacterized protein</fullName>
    </submittedName>
</protein>
<sequence length="55" mass="6335">MHRLPKVVRPVLLNTCRMLTVSSSDSSPVVKNFKDWKVKHHPPPDTHIVTFTNRS</sequence>
<gene>
    <name evidence="1" type="ORF">BT96DRAFT_921235</name>
</gene>
<keyword evidence="2" id="KW-1185">Reference proteome</keyword>
<evidence type="ECO:0000313" key="1">
    <source>
        <dbReference type="EMBL" id="KAE9397777.1"/>
    </source>
</evidence>